<organism evidence="1 2">
    <name type="scientific">Hypsizygus marmoreus</name>
    <name type="common">White beech mushroom</name>
    <name type="synonym">Agaricus marmoreus</name>
    <dbReference type="NCBI Taxonomy" id="39966"/>
    <lineage>
        <taxon>Eukaryota</taxon>
        <taxon>Fungi</taxon>
        <taxon>Dikarya</taxon>
        <taxon>Basidiomycota</taxon>
        <taxon>Agaricomycotina</taxon>
        <taxon>Agaricomycetes</taxon>
        <taxon>Agaricomycetidae</taxon>
        <taxon>Agaricales</taxon>
        <taxon>Tricholomatineae</taxon>
        <taxon>Lyophyllaceae</taxon>
        <taxon>Hypsizygus</taxon>
    </lineage>
</organism>
<reference evidence="1" key="1">
    <citation type="submission" date="2018-04" db="EMBL/GenBank/DDBJ databases">
        <title>Whole genome sequencing of Hypsizygus marmoreus.</title>
        <authorList>
            <person name="Choi I.-G."/>
            <person name="Min B."/>
            <person name="Kim J.-G."/>
            <person name="Kim S."/>
            <person name="Oh Y.-L."/>
            <person name="Kong W.-S."/>
            <person name="Park H."/>
            <person name="Jeong J."/>
            <person name="Song E.-S."/>
        </authorList>
    </citation>
    <scope>NUCLEOTIDE SEQUENCE [LARGE SCALE GENOMIC DNA]</scope>
    <source>
        <strain evidence="1">51987-8</strain>
    </source>
</reference>
<dbReference type="Proteomes" id="UP000076154">
    <property type="component" value="Unassembled WGS sequence"/>
</dbReference>
<protein>
    <submittedName>
        <fullName evidence="1">Uncharacterized protein</fullName>
    </submittedName>
</protein>
<gene>
    <name evidence="1" type="ORF">Hypma_016041</name>
</gene>
<proteinExistence type="predicted"/>
<comment type="caution">
    <text evidence="1">The sequence shown here is derived from an EMBL/GenBank/DDBJ whole genome shotgun (WGS) entry which is preliminary data.</text>
</comment>
<evidence type="ECO:0000313" key="1">
    <source>
        <dbReference type="EMBL" id="RDB29136.1"/>
    </source>
</evidence>
<dbReference type="InParanoid" id="A0A369KDX9"/>
<evidence type="ECO:0000313" key="2">
    <source>
        <dbReference type="Proteomes" id="UP000076154"/>
    </source>
</evidence>
<dbReference type="EMBL" id="LUEZ02000010">
    <property type="protein sequence ID" value="RDB29136.1"/>
    <property type="molecule type" value="Genomic_DNA"/>
</dbReference>
<dbReference type="AlphaFoldDB" id="A0A369KDX9"/>
<name>A0A369KDX9_HYPMA</name>
<keyword evidence="2" id="KW-1185">Reference proteome</keyword>
<accession>A0A369KDX9</accession>
<sequence length="94" mass="10211">MLGVFVTLGERNHFGHFTGNSCALTMDVLVGGRPHATLLAGGAHLYRLATPTIMDGSLTKVDRLLRAHAVRMLLLYNFTKRQSILAPLIAAIIL</sequence>